<name>A0ABU1CB26_9GAMM</name>
<gene>
    <name evidence="2" type="ORF">P8609_05360</name>
</gene>
<organism evidence="2 3">
    <name type="scientific">Lysobacter arvi</name>
    <dbReference type="NCBI Taxonomy" id="3038776"/>
    <lineage>
        <taxon>Bacteria</taxon>
        <taxon>Pseudomonadati</taxon>
        <taxon>Pseudomonadota</taxon>
        <taxon>Gammaproteobacteria</taxon>
        <taxon>Lysobacterales</taxon>
        <taxon>Lysobacteraceae</taxon>
        <taxon>Lysobacter</taxon>
    </lineage>
</organism>
<dbReference type="Proteomes" id="UP001233535">
    <property type="component" value="Unassembled WGS sequence"/>
</dbReference>
<dbReference type="EMBL" id="JARUHG010000001">
    <property type="protein sequence ID" value="MDR0182401.1"/>
    <property type="molecule type" value="Genomic_DNA"/>
</dbReference>
<comment type="caution">
    <text evidence="2">The sequence shown here is derived from an EMBL/GenBank/DDBJ whole genome shotgun (WGS) entry which is preliminary data.</text>
</comment>
<dbReference type="Pfam" id="PF16931">
    <property type="entry name" value="Phage_holin_8"/>
    <property type="match status" value="1"/>
</dbReference>
<keyword evidence="1" id="KW-0472">Membrane</keyword>
<feature type="transmembrane region" description="Helical" evidence="1">
    <location>
        <begin position="80"/>
        <end position="99"/>
    </location>
</feature>
<dbReference type="InterPro" id="IPR032637">
    <property type="entry name" value="Phage_holin-like"/>
</dbReference>
<accession>A0ABU1CB26</accession>
<keyword evidence="1" id="KW-1133">Transmembrane helix</keyword>
<sequence>MAVPTTLTATATLATGVGIAALMPGINGDALIGAFAGGTLFVVSARNFARWERCAYLAVSVPLGYLGAPEVQHFFPGRSIGLAAFVAGACGVTITLAIIRACQHVDFTALLDTFVRGKRRD</sequence>
<evidence type="ECO:0000313" key="2">
    <source>
        <dbReference type="EMBL" id="MDR0182401.1"/>
    </source>
</evidence>
<feature type="transmembrane region" description="Helical" evidence="1">
    <location>
        <begin position="55"/>
        <end position="74"/>
    </location>
</feature>
<dbReference type="RefSeq" id="WP_309261544.1">
    <property type="nucleotide sequence ID" value="NZ_JARUHG010000001.1"/>
</dbReference>
<evidence type="ECO:0000256" key="1">
    <source>
        <dbReference type="SAM" id="Phobius"/>
    </source>
</evidence>
<evidence type="ECO:0000313" key="3">
    <source>
        <dbReference type="Proteomes" id="UP001233535"/>
    </source>
</evidence>
<reference evidence="2 3" key="1">
    <citation type="submission" date="2023-04" db="EMBL/GenBank/DDBJ databases">
        <title>Lysobacter sp. strain UC isolated from soil sample.</title>
        <authorList>
            <person name="Choksket S."/>
            <person name="Harshvardhan F."/>
            <person name="Rana R."/>
            <person name="Patil P.B."/>
            <person name="Korpole S."/>
        </authorList>
    </citation>
    <scope>NUCLEOTIDE SEQUENCE [LARGE SCALE GENOMIC DNA]</scope>
    <source>
        <strain evidence="2 3">UC</strain>
    </source>
</reference>
<proteinExistence type="predicted"/>
<feature type="transmembrane region" description="Helical" evidence="1">
    <location>
        <begin position="30"/>
        <end position="48"/>
    </location>
</feature>
<keyword evidence="3" id="KW-1185">Reference proteome</keyword>
<keyword evidence="1" id="KW-0812">Transmembrane</keyword>
<protein>
    <submittedName>
        <fullName evidence="2">Holin</fullName>
    </submittedName>
</protein>